<accession>A0A368FVT0</accession>
<proteinExistence type="predicted"/>
<dbReference type="EMBL" id="JOJR01000575">
    <property type="protein sequence ID" value="RCN36222.1"/>
    <property type="molecule type" value="Genomic_DNA"/>
</dbReference>
<reference evidence="1 2" key="1">
    <citation type="submission" date="2014-10" db="EMBL/GenBank/DDBJ databases">
        <title>Draft genome of the hookworm Ancylostoma caninum.</title>
        <authorList>
            <person name="Mitreva M."/>
        </authorList>
    </citation>
    <scope>NUCLEOTIDE SEQUENCE [LARGE SCALE GENOMIC DNA]</scope>
    <source>
        <strain evidence="1 2">Baltimore</strain>
    </source>
</reference>
<gene>
    <name evidence="1" type="ORF">ANCCAN_17888</name>
</gene>
<keyword evidence="2" id="KW-1185">Reference proteome</keyword>
<evidence type="ECO:0000313" key="2">
    <source>
        <dbReference type="Proteomes" id="UP000252519"/>
    </source>
</evidence>
<feature type="non-terminal residue" evidence="1">
    <location>
        <position position="1"/>
    </location>
</feature>
<organism evidence="1 2">
    <name type="scientific">Ancylostoma caninum</name>
    <name type="common">Dog hookworm</name>
    <dbReference type="NCBI Taxonomy" id="29170"/>
    <lineage>
        <taxon>Eukaryota</taxon>
        <taxon>Metazoa</taxon>
        <taxon>Ecdysozoa</taxon>
        <taxon>Nematoda</taxon>
        <taxon>Chromadorea</taxon>
        <taxon>Rhabditida</taxon>
        <taxon>Rhabditina</taxon>
        <taxon>Rhabditomorpha</taxon>
        <taxon>Strongyloidea</taxon>
        <taxon>Ancylostomatidae</taxon>
        <taxon>Ancylostomatinae</taxon>
        <taxon>Ancylostoma</taxon>
    </lineage>
</organism>
<dbReference type="Proteomes" id="UP000252519">
    <property type="component" value="Unassembled WGS sequence"/>
</dbReference>
<evidence type="ECO:0000313" key="1">
    <source>
        <dbReference type="EMBL" id="RCN36222.1"/>
    </source>
</evidence>
<sequence>LTVGCCWCSAPRCCQSNTSRGCKIFFARAVQRKIYYVCEKSGSCRMTSGTFIITLLHYYRKYSTVCVFEAKGRNVGLVGSSDVSKLECVLKRLEN</sequence>
<protein>
    <submittedName>
        <fullName evidence="1">Uncharacterized protein</fullName>
    </submittedName>
</protein>
<name>A0A368FVT0_ANCCA</name>
<comment type="caution">
    <text evidence="1">The sequence shown here is derived from an EMBL/GenBank/DDBJ whole genome shotgun (WGS) entry which is preliminary data.</text>
</comment>
<dbReference type="AlphaFoldDB" id="A0A368FVT0"/>